<organism evidence="2 3">
    <name type="scientific">Thalictrum thalictroides</name>
    <name type="common">Rue-anemone</name>
    <name type="synonym">Anemone thalictroides</name>
    <dbReference type="NCBI Taxonomy" id="46969"/>
    <lineage>
        <taxon>Eukaryota</taxon>
        <taxon>Viridiplantae</taxon>
        <taxon>Streptophyta</taxon>
        <taxon>Embryophyta</taxon>
        <taxon>Tracheophyta</taxon>
        <taxon>Spermatophyta</taxon>
        <taxon>Magnoliopsida</taxon>
        <taxon>Ranunculales</taxon>
        <taxon>Ranunculaceae</taxon>
        <taxon>Thalictroideae</taxon>
        <taxon>Thalictrum</taxon>
    </lineage>
</organism>
<dbReference type="Proteomes" id="UP000554482">
    <property type="component" value="Unassembled WGS sequence"/>
</dbReference>
<evidence type="ECO:0000313" key="2">
    <source>
        <dbReference type="EMBL" id="KAF5198661.1"/>
    </source>
</evidence>
<dbReference type="PROSITE" id="PS50181">
    <property type="entry name" value="FBOX"/>
    <property type="match status" value="1"/>
</dbReference>
<accession>A0A7J6WMQ9</accession>
<dbReference type="SUPFAM" id="SSF81383">
    <property type="entry name" value="F-box domain"/>
    <property type="match status" value="1"/>
</dbReference>
<dbReference type="Pfam" id="PF00646">
    <property type="entry name" value="F-box"/>
    <property type="match status" value="1"/>
</dbReference>
<dbReference type="Gene3D" id="1.20.1280.50">
    <property type="match status" value="1"/>
</dbReference>
<dbReference type="PANTHER" id="PTHR31639">
    <property type="entry name" value="F-BOX PROTEIN-LIKE"/>
    <property type="match status" value="1"/>
</dbReference>
<dbReference type="OrthoDB" id="1274461at2759"/>
<gene>
    <name evidence="2" type="ORF">FRX31_011751</name>
</gene>
<dbReference type="InterPro" id="IPR001810">
    <property type="entry name" value="F-box_dom"/>
</dbReference>
<dbReference type="EMBL" id="JABWDY010012998">
    <property type="protein sequence ID" value="KAF5198661.1"/>
    <property type="molecule type" value="Genomic_DNA"/>
</dbReference>
<protein>
    <submittedName>
        <fullName evidence="2">F-box/RNI-like superfamily protein</fullName>
    </submittedName>
</protein>
<evidence type="ECO:0000313" key="3">
    <source>
        <dbReference type="Proteomes" id="UP000554482"/>
    </source>
</evidence>
<comment type="caution">
    <text evidence="2">The sequence shown here is derived from an EMBL/GenBank/DDBJ whole genome shotgun (WGS) entry which is preliminary data.</text>
</comment>
<reference evidence="2 3" key="1">
    <citation type="submission" date="2020-06" db="EMBL/GenBank/DDBJ databases">
        <title>Transcriptomic and genomic resources for Thalictrum thalictroides and T. hernandezii: Facilitating candidate gene discovery in an emerging model plant lineage.</title>
        <authorList>
            <person name="Arias T."/>
            <person name="Riano-Pachon D.M."/>
            <person name="Di Stilio V.S."/>
        </authorList>
    </citation>
    <scope>NUCLEOTIDE SEQUENCE [LARGE SCALE GENOMIC DNA]</scope>
    <source>
        <strain evidence="3">cv. WT478/WT964</strain>
        <tissue evidence="2">Leaves</tissue>
    </source>
</reference>
<proteinExistence type="predicted"/>
<keyword evidence="3" id="KW-1185">Reference proteome</keyword>
<dbReference type="PANTHER" id="PTHR31639:SF237">
    <property type="entry name" value="F-BOX DOMAIN-CONTAINING PROTEIN"/>
    <property type="match status" value="1"/>
</dbReference>
<feature type="domain" description="F-box" evidence="1">
    <location>
        <begin position="13"/>
        <end position="68"/>
    </location>
</feature>
<name>A0A7J6WMQ9_THATH</name>
<dbReference type="InterPro" id="IPR036047">
    <property type="entry name" value="F-box-like_dom_sf"/>
</dbReference>
<dbReference type="AlphaFoldDB" id="A0A7J6WMQ9"/>
<evidence type="ECO:0000259" key="1">
    <source>
        <dbReference type="PROSITE" id="PS50181"/>
    </source>
</evidence>
<sequence length="134" mass="15869">MDEILKRKKPKLVDMNNNLPEEVMDEILKRMHIKDAAKTSVVSKQWRHRWASIPEIVFGSDQYTWGRYIKSNSDKIKVVTDVLLLHTGIISKFELNYLLDNNSYAINRWIVYLARRTSLYHLVIAFNVNRPSFF</sequence>